<feature type="compositionally biased region" description="Low complexity" evidence="1">
    <location>
        <begin position="42"/>
        <end position="55"/>
    </location>
</feature>
<dbReference type="EMBL" id="CAUYUJ010001159">
    <property type="protein sequence ID" value="CAK0794527.1"/>
    <property type="molecule type" value="Genomic_DNA"/>
</dbReference>
<proteinExistence type="predicted"/>
<keyword evidence="3" id="KW-1185">Reference proteome</keyword>
<evidence type="ECO:0000313" key="3">
    <source>
        <dbReference type="Proteomes" id="UP001189429"/>
    </source>
</evidence>
<feature type="compositionally biased region" description="Basic residues" evidence="1">
    <location>
        <begin position="156"/>
        <end position="171"/>
    </location>
</feature>
<organism evidence="2 3">
    <name type="scientific">Prorocentrum cordatum</name>
    <dbReference type="NCBI Taxonomy" id="2364126"/>
    <lineage>
        <taxon>Eukaryota</taxon>
        <taxon>Sar</taxon>
        <taxon>Alveolata</taxon>
        <taxon>Dinophyceae</taxon>
        <taxon>Prorocentrales</taxon>
        <taxon>Prorocentraceae</taxon>
        <taxon>Prorocentrum</taxon>
    </lineage>
</organism>
<gene>
    <name evidence="2" type="ORF">PCOR1329_LOCUS4488</name>
</gene>
<comment type="caution">
    <text evidence="2">The sequence shown here is derived from an EMBL/GenBank/DDBJ whole genome shotgun (WGS) entry which is preliminary data.</text>
</comment>
<feature type="compositionally biased region" description="Low complexity" evidence="1">
    <location>
        <begin position="24"/>
        <end position="34"/>
    </location>
</feature>
<name>A0ABN9PN79_9DINO</name>
<feature type="compositionally biased region" description="Acidic residues" evidence="1">
    <location>
        <begin position="117"/>
        <end position="128"/>
    </location>
</feature>
<feature type="compositionally biased region" description="Low complexity" evidence="1">
    <location>
        <begin position="89"/>
        <end position="98"/>
    </location>
</feature>
<sequence length="225" mass="23434">PPSHSRLLADGPRGSRAPPPAPPRGLSAMATAAACRHRARRGGAAAAAPWPAAGTEARRRGYAAGPGARSRRPLLVLALLGLCRAAAAEDAAAAGEAEGSFRLGARADEHGGCRADPDEEPEESEGDREEGRPLRQRQVAAGRAEGQVVGPGARSRGARAHRRRGGGRARRPAAQTLHEGRAAGADTHGRHGAIPREEVLRHAAAAVGRCRQEEKKEEGRPKVKV</sequence>
<feature type="region of interest" description="Disordered" evidence="1">
    <location>
        <begin position="1"/>
        <end position="68"/>
    </location>
</feature>
<feature type="non-terminal residue" evidence="2">
    <location>
        <position position="1"/>
    </location>
</feature>
<dbReference type="Proteomes" id="UP001189429">
    <property type="component" value="Unassembled WGS sequence"/>
</dbReference>
<evidence type="ECO:0000256" key="1">
    <source>
        <dbReference type="SAM" id="MobiDB-lite"/>
    </source>
</evidence>
<feature type="region of interest" description="Disordered" evidence="1">
    <location>
        <begin position="89"/>
        <end position="193"/>
    </location>
</feature>
<protein>
    <submittedName>
        <fullName evidence="2">Uncharacterized protein</fullName>
    </submittedName>
</protein>
<feature type="compositionally biased region" description="Basic and acidic residues" evidence="1">
    <location>
        <begin position="105"/>
        <end position="116"/>
    </location>
</feature>
<accession>A0ABN9PN79</accession>
<evidence type="ECO:0000313" key="2">
    <source>
        <dbReference type="EMBL" id="CAK0794527.1"/>
    </source>
</evidence>
<feature type="non-terminal residue" evidence="2">
    <location>
        <position position="225"/>
    </location>
</feature>
<reference evidence="2" key="1">
    <citation type="submission" date="2023-10" db="EMBL/GenBank/DDBJ databases">
        <authorList>
            <person name="Chen Y."/>
            <person name="Shah S."/>
            <person name="Dougan E. K."/>
            <person name="Thang M."/>
            <person name="Chan C."/>
        </authorList>
    </citation>
    <scope>NUCLEOTIDE SEQUENCE [LARGE SCALE GENOMIC DNA]</scope>
</reference>